<protein>
    <submittedName>
        <fullName evidence="2">Uncharacterized protein</fullName>
    </submittedName>
</protein>
<dbReference type="AlphaFoldDB" id="A0AAE1NV24"/>
<gene>
    <name evidence="2" type="ORF">Pmani_030868</name>
</gene>
<keyword evidence="3" id="KW-1185">Reference proteome</keyword>
<feature type="compositionally biased region" description="Low complexity" evidence="1">
    <location>
        <begin position="60"/>
        <end position="96"/>
    </location>
</feature>
<feature type="region of interest" description="Disordered" evidence="1">
    <location>
        <begin position="60"/>
        <end position="142"/>
    </location>
</feature>
<organism evidence="2 3">
    <name type="scientific">Petrolisthes manimaculis</name>
    <dbReference type="NCBI Taxonomy" id="1843537"/>
    <lineage>
        <taxon>Eukaryota</taxon>
        <taxon>Metazoa</taxon>
        <taxon>Ecdysozoa</taxon>
        <taxon>Arthropoda</taxon>
        <taxon>Crustacea</taxon>
        <taxon>Multicrustacea</taxon>
        <taxon>Malacostraca</taxon>
        <taxon>Eumalacostraca</taxon>
        <taxon>Eucarida</taxon>
        <taxon>Decapoda</taxon>
        <taxon>Pleocyemata</taxon>
        <taxon>Anomura</taxon>
        <taxon>Galatheoidea</taxon>
        <taxon>Porcellanidae</taxon>
        <taxon>Petrolisthes</taxon>
    </lineage>
</organism>
<proteinExistence type="predicted"/>
<feature type="compositionally biased region" description="Basic and acidic residues" evidence="1">
    <location>
        <begin position="114"/>
        <end position="127"/>
    </location>
</feature>
<comment type="caution">
    <text evidence="2">The sequence shown here is derived from an EMBL/GenBank/DDBJ whole genome shotgun (WGS) entry which is preliminary data.</text>
</comment>
<reference evidence="2" key="1">
    <citation type="submission" date="2023-11" db="EMBL/GenBank/DDBJ databases">
        <title>Genome assemblies of two species of porcelain crab, Petrolisthes cinctipes and Petrolisthes manimaculis (Anomura: Porcellanidae).</title>
        <authorList>
            <person name="Angst P."/>
        </authorList>
    </citation>
    <scope>NUCLEOTIDE SEQUENCE</scope>
    <source>
        <strain evidence="2">PB745_02</strain>
        <tissue evidence="2">Gill</tissue>
    </source>
</reference>
<accession>A0AAE1NV24</accession>
<name>A0AAE1NV24_9EUCA</name>
<dbReference type="Proteomes" id="UP001292094">
    <property type="component" value="Unassembled WGS sequence"/>
</dbReference>
<evidence type="ECO:0000313" key="3">
    <source>
        <dbReference type="Proteomes" id="UP001292094"/>
    </source>
</evidence>
<dbReference type="EMBL" id="JAWZYT010003807">
    <property type="protein sequence ID" value="KAK4296653.1"/>
    <property type="molecule type" value="Genomic_DNA"/>
</dbReference>
<evidence type="ECO:0000256" key="1">
    <source>
        <dbReference type="SAM" id="MobiDB-lite"/>
    </source>
</evidence>
<evidence type="ECO:0000313" key="2">
    <source>
        <dbReference type="EMBL" id="KAK4296653.1"/>
    </source>
</evidence>
<sequence length="142" mass="16036">MRRCDLLRRANSNPNDYVNVIVSGWLVLYEISNKQTQITQPLSNILSYIKYISDITTTTTHHNTPQQQHHTTATHHNNNTPQQQHTTTTHHTTTPQRAEVKTHRGSGETMGVSIERDSPSSHNERLPLSRQLGPVAPDATRA</sequence>